<dbReference type="AlphaFoldDB" id="F0EZV3"/>
<evidence type="ECO:0000313" key="3">
    <source>
        <dbReference type="Proteomes" id="UP000004088"/>
    </source>
</evidence>
<evidence type="ECO:0000313" key="2">
    <source>
        <dbReference type="EMBL" id="EGC17132.1"/>
    </source>
</evidence>
<dbReference type="EMBL" id="AEWV01000022">
    <property type="protein sequence ID" value="EGC17132.1"/>
    <property type="molecule type" value="Genomic_DNA"/>
</dbReference>
<dbReference type="STRING" id="888741.HMPREF9098_1387"/>
<proteinExistence type="predicted"/>
<protein>
    <submittedName>
        <fullName evidence="2">Uncharacterized protein</fullName>
    </submittedName>
</protein>
<gene>
    <name evidence="2" type="ORF">HMPREF9098_1387</name>
</gene>
<reference evidence="2 3" key="1">
    <citation type="submission" date="2011-01" db="EMBL/GenBank/DDBJ databases">
        <authorList>
            <person name="Muzny D."/>
            <person name="Qin X."/>
            <person name="Deng J."/>
            <person name="Jiang H."/>
            <person name="Liu Y."/>
            <person name="Qu J."/>
            <person name="Song X.-Z."/>
            <person name="Zhang L."/>
            <person name="Thornton R."/>
            <person name="Coyle M."/>
            <person name="Francisco L."/>
            <person name="Jackson L."/>
            <person name="Javaid M."/>
            <person name="Korchina V."/>
            <person name="Kovar C."/>
            <person name="Mata R."/>
            <person name="Mathew T."/>
            <person name="Ngo R."/>
            <person name="Nguyen L."/>
            <person name="Nguyen N."/>
            <person name="Okwuonu G."/>
            <person name="Ongeri F."/>
            <person name="Pham C."/>
            <person name="Simmons D."/>
            <person name="Wilczek-Boney K."/>
            <person name="Hale W."/>
            <person name="Jakkamsetti A."/>
            <person name="Pham P."/>
            <person name="Ruth R."/>
            <person name="San Lucas F."/>
            <person name="Warren J."/>
            <person name="Zhang J."/>
            <person name="Zhao Z."/>
            <person name="Zhou C."/>
            <person name="Zhu D."/>
            <person name="Lee S."/>
            <person name="Bess C."/>
            <person name="Blankenburg K."/>
            <person name="Forbes L."/>
            <person name="Fu Q."/>
            <person name="Gubbala S."/>
            <person name="Hirani K."/>
            <person name="Jayaseelan J.C."/>
            <person name="Lara F."/>
            <person name="Munidasa M."/>
            <person name="Palculict T."/>
            <person name="Patil S."/>
            <person name="Pu L.-L."/>
            <person name="Saada N."/>
            <person name="Tang L."/>
            <person name="Weissenberger G."/>
            <person name="Zhu Y."/>
            <person name="Hemphill L."/>
            <person name="Shang Y."/>
            <person name="Youmans B."/>
            <person name="Ayvaz T."/>
            <person name="Ross M."/>
            <person name="Santibanez J."/>
            <person name="Aqrawi P."/>
            <person name="Gross S."/>
            <person name="Joshi V."/>
            <person name="Fowler G."/>
            <person name="Nazareth L."/>
            <person name="Reid J."/>
            <person name="Worley K."/>
            <person name="Petrosino J."/>
            <person name="Highlander S."/>
            <person name="Gibbs R."/>
        </authorList>
    </citation>
    <scope>NUCLEOTIDE SEQUENCE [LARGE SCALE GENOMIC DNA]</scope>
    <source>
        <strain evidence="2 3">ATCC 33394</strain>
    </source>
</reference>
<dbReference type="HOGENOM" id="CLU_139749_0_0_4"/>
<comment type="caution">
    <text evidence="2">The sequence shown here is derived from an EMBL/GenBank/DDBJ whole genome shotgun (WGS) entry which is preliminary data.</text>
</comment>
<sequence length="109" mass="12088">MAIPFKGSRRIVVDGTAYRWRIRRKPTRIQADYGCGSPLTFAVAPESPRGGTLHVSMDQPRHDNAFNQPRGGIPCSTVTPDTVARAIRRALAEGWQPERGGTFAIRWQA</sequence>
<dbReference type="RefSeq" id="WP_003782990.1">
    <property type="nucleotide sequence ID" value="NZ_GL870929.1"/>
</dbReference>
<evidence type="ECO:0000256" key="1">
    <source>
        <dbReference type="SAM" id="MobiDB-lite"/>
    </source>
</evidence>
<accession>F0EZV3</accession>
<dbReference type="Proteomes" id="UP000004088">
    <property type="component" value="Unassembled WGS sequence"/>
</dbReference>
<name>F0EZV3_9NEIS</name>
<feature type="region of interest" description="Disordered" evidence="1">
    <location>
        <begin position="46"/>
        <end position="77"/>
    </location>
</feature>
<keyword evidence="3" id="KW-1185">Reference proteome</keyword>
<organism evidence="2 3">
    <name type="scientific">Kingella denitrificans ATCC 33394</name>
    <dbReference type="NCBI Taxonomy" id="888741"/>
    <lineage>
        <taxon>Bacteria</taxon>
        <taxon>Pseudomonadati</taxon>
        <taxon>Pseudomonadota</taxon>
        <taxon>Betaproteobacteria</taxon>
        <taxon>Neisseriales</taxon>
        <taxon>Neisseriaceae</taxon>
        <taxon>Kingella</taxon>
    </lineage>
</organism>